<proteinExistence type="predicted"/>
<dbReference type="AlphaFoldDB" id="A0A1T5GIC2"/>
<protein>
    <submittedName>
        <fullName evidence="1">Uncharacterized protein</fullName>
    </submittedName>
</protein>
<evidence type="ECO:0000313" key="2">
    <source>
        <dbReference type="Proteomes" id="UP000190130"/>
    </source>
</evidence>
<organism evidence="1 2">
    <name type="scientific">Bosea thiooxidans</name>
    <dbReference type="NCBI Taxonomy" id="53254"/>
    <lineage>
        <taxon>Bacteria</taxon>
        <taxon>Pseudomonadati</taxon>
        <taxon>Pseudomonadota</taxon>
        <taxon>Alphaproteobacteria</taxon>
        <taxon>Hyphomicrobiales</taxon>
        <taxon>Boseaceae</taxon>
        <taxon>Bosea</taxon>
    </lineage>
</organism>
<evidence type="ECO:0000313" key="1">
    <source>
        <dbReference type="EMBL" id="SKC08126.1"/>
    </source>
</evidence>
<name>A0A1T5GIC2_9HYPH</name>
<gene>
    <name evidence="1" type="ORF">SAMN05660750_04082</name>
</gene>
<dbReference type="Proteomes" id="UP000190130">
    <property type="component" value="Unassembled WGS sequence"/>
</dbReference>
<dbReference type="EMBL" id="FUYX01000013">
    <property type="protein sequence ID" value="SKC08126.1"/>
    <property type="molecule type" value="Genomic_DNA"/>
</dbReference>
<reference evidence="1 2" key="1">
    <citation type="submission" date="2017-02" db="EMBL/GenBank/DDBJ databases">
        <authorList>
            <person name="Peterson S.W."/>
        </authorList>
    </citation>
    <scope>NUCLEOTIDE SEQUENCE [LARGE SCALE GENOMIC DNA]</scope>
    <source>
        <strain evidence="1 2">DSM 9653</strain>
    </source>
</reference>
<sequence>MVLVVFRVFSANAPEAAAVVFQFFSHRVFDDRYGLLEFRRAFTKVFFKATPAVVVGEMVFPSMMPGIPAVLHNERDNVVFAVWLAVGGKPGDIVN</sequence>
<accession>A0A1T5GIC2</accession>